<reference evidence="1" key="1">
    <citation type="submission" date="2023-07" db="EMBL/GenBank/DDBJ databases">
        <title>Sorghum-associated microbial communities from plants grown in Nebraska, USA.</title>
        <authorList>
            <person name="Schachtman D."/>
        </authorList>
    </citation>
    <scope>NUCLEOTIDE SEQUENCE</scope>
    <source>
        <strain evidence="1">2697</strain>
    </source>
</reference>
<organism evidence="1 2">
    <name type="scientific">Pedobacter africanus</name>
    <dbReference type="NCBI Taxonomy" id="151894"/>
    <lineage>
        <taxon>Bacteria</taxon>
        <taxon>Pseudomonadati</taxon>
        <taxon>Bacteroidota</taxon>
        <taxon>Sphingobacteriia</taxon>
        <taxon>Sphingobacteriales</taxon>
        <taxon>Sphingobacteriaceae</taxon>
        <taxon>Pedobacter</taxon>
    </lineage>
</organism>
<sequence>MKLTCLTLLLVLNTLFVFAQRPYAMKGSVTDSMATYKLVNTSIVLLNKKDSTLVKYTRADTAGNFNLGHLLPGKFMLLITYPGYADYTEDFALDSLNPVKDFGPINLILKSTLLEGVIIKGKAAAITIKGDTTEFNAGSYNIQPNSKVEDLLKQLPGITVDKDGKITAQGQKVNKVLVDGEEFFGDDPTLVTKNLRGDMVDKVQLYDKKSDQATFTGIDDGEKAKTINIKLKEDKKNGYFGKAEAGGGTRDFYKGQLTANVFKGKQKASVYGSMGNTGESLGHGMSYDAVEFIDGGGGMGMAYSVSADDFDMDGGGAGGIPVNKNAGFHYENKWKDKYGINSNYKLGSVRTKGEAGSLSINTLPNGNMTTASNQQSDNFSFSQKLDGTFNMQIDSTSNLKVTVSGSLKNTNSDDTYNASTQRDGEGLLNENNRTITNEGDNKGFNATAFWTKKLRKKGRTLSVNLKQSLNESSGEGYLNSTNRFFKPNKPDSIAEIDQFKTSKVLKSAFSSNATYTEPLSKSFSMILNYGLNIDNSSSDKRSFNKDGAGNYDDLDLKFSNNFDLDQMTNNGGLNFNYKKGKSILNFGTRLTAVQFKQFDKYEDRTIKRNFINWAPQIGYSYNFSRSASVRVNYNGNTSQPSMEQIQPYRANTNPLYIVLGNPDLRPSFSSNINISYNSFKMMSEQNLWINGNFSFTSNAISSNTVTDDAGITTTQAINLHNKTPVNFMLMANMGRKIKGINLQTNASINGNQSYSISNGILNTSKSLNYSFGPTIRYYKEKVNFSLGLSPGYNTSSSTLRGIKTSNNSWGASGNFDARITLPGSIEIGTDGTYQYTGKSQTFNESLNRLIWDASISKKFMKSKDLVLSLTGKDLLNQNSGFSRSVSGNMINQNTYTTIRRYFMLSLSWDFNKMGGL</sequence>
<dbReference type="Proteomes" id="UP001246858">
    <property type="component" value="Unassembled WGS sequence"/>
</dbReference>
<gene>
    <name evidence="1" type="ORF">J2X78_004506</name>
</gene>
<proteinExistence type="predicted"/>
<evidence type="ECO:0000313" key="1">
    <source>
        <dbReference type="EMBL" id="MDR6785914.1"/>
    </source>
</evidence>
<dbReference type="EMBL" id="JAVDTF010000005">
    <property type="protein sequence ID" value="MDR6785914.1"/>
    <property type="molecule type" value="Genomic_DNA"/>
</dbReference>
<protein>
    <submittedName>
        <fullName evidence="1">Outer membrane receptor protein involved in Fe transport</fullName>
    </submittedName>
</protein>
<keyword evidence="1" id="KW-0675">Receptor</keyword>
<evidence type="ECO:0000313" key="2">
    <source>
        <dbReference type="Proteomes" id="UP001246858"/>
    </source>
</evidence>
<keyword evidence="2" id="KW-1185">Reference proteome</keyword>
<comment type="caution">
    <text evidence="1">The sequence shown here is derived from an EMBL/GenBank/DDBJ whole genome shotgun (WGS) entry which is preliminary data.</text>
</comment>
<accession>A0ACC6L347</accession>
<name>A0ACC6L347_9SPHI</name>